<sequence length="123" mass="13924">MVYYIMVKGTITSETMEGDECLNSESHTLLENNSRGDNYGGDDSVVLVLEKGDLHSEPTEHSEICSPMRSITVIFCLLIFYLLTIVITLNIFRTNFYPSCEAKIVFSRIHNSGTVDYEWLSEA</sequence>
<keyword evidence="2" id="KW-1185">Reference proteome</keyword>
<proteinExistence type="predicted"/>
<dbReference type="WBParaSite" id="Hba_17957">
    <property type="protein sequence ID" value="Hba_17957"/>
    <property type="gene ID" value="Hba_17957"/>
</dbReference>
<name>A0A1I7XKA2_HETBA</name>
<keyword evidence="1" id="KW-1133">Transmembrane helix</keyword>
<evidence type="ECO:0000313" key="2">
    <source>
        <dbReference type="Proteomes" id="UP000095283"/>
    </source>
</evidence>
<evidence type="ECO:0000313" key="3">
    <source>
        <dbReference type="WBParaSite" id="Hba_17957"/>
    </source>
</evidence>
<dbReference type="Proteomes" id="UP000095283">
    <property type="component" value="Unplaced"/>
</dbReference>
<feature type="transmembrane region" description="Helical" evidence="1">
    <location>
        <begin position="71"/>
        <end position="92"/>
    </location>
</feature>
<keyword evidence="1" id="KW-0472">Membrane</keyword>
<keyword evidence="1" id="KW-0812">Transmembrane</keyword>
<dbReference type="AlphaFoldDB" id="A0A1I7XKA2"/>
<reference evidence="3" key="1">
    <citation type="submission" date="2016-11" db="UniProtKB">
        <authorList>
            <consortium name="WormBaseParasite"/>
        </authorList>
    </citation>
    <scope>IDENTIFICATION</scope>
</reference>
<protein>
    <submittedName>
        <fullName evidence="3">Fibronectin type-III domain-containing protein</fullName>
    </submittedName>
</protein>
<evidence type="ECO:0000256" key="1">
    <source>
        <dbReference type="SAM" id="Phobius"/>
    </source>
</evidence>
<accession>A0A1I7XKA2</accession>
<organism evidence="2 3">
    <name type="scientific">Heterorhabditis bacteriophora</name>
    <name type="common">Entomopathogenic nematode worm</name>
    <dbReference type="NCBI Taxonomy" id="37862"/>
    <lineage>
        <taxon>Eukaryota</taxon>
        <taxon>Metazoa</taxon>
        <taxon>Ecdysozoa</taxon>
        <taxon>Nematoda</taxon>
        <taxon>Chromadorea</taxon>
        <taxon>Rhabditida</taxon>
        <taxon>Rhabditina</taxon>
        <taxon>Rhabditomorpha</taxon>
        <taxon>Strongyloidea</taxon>
        <taxon>Heterorhabditidae</taxon>
        <taxon>Heterorhabditis</taxon>
    </lineage>
</organism>